<evidence type="ECO:0000256" key="1">
    <source>
        <dbReference type="ARBA" id="ARBA00009981"/>
    </source>
</evidence>
<proteinExistence type="inferred from homology"/>
<comment type="caution">
    <text evidence="3">The sequence shown here is derived from an EMBL/GenBank/DDBJ whole genome shotgun (WGS) entry which is preliminary data.</text>
</comment>
<sequence>MLRPLMIDPSLPRIGVTELRRQFGRILGEVTQGQTYVITRRGREIAVLIPVEEYRRIANN</sequence>
<dbReference type="AlphaFoldDB" id="A0A0J6WDV4"/>
<dbReference type="STRING" id="37916.MCHLDSM_01668"/>
<reference evidence="3 4" key="1">
    <citation type="journal article" date="2015" name="Genome Biol. Evol.">
        <title>Characterization of Three Mycobacterium spp. with Potential Use in Bioremediation by Genome Sequencing and Comparative Genomics.</title>
        <authorList>
            <person name="Das S."/>
            <person name="Pettersson B.M."/>
            <person name="Behra P.R."/>
            <person name="Ramesh M."/>
            <person name="Dasgupta S."/>
            <person name="Bhattacharya A."/>
            <person name="Kirsebom L.A."/>
        </authorList>
    </citation>
    <scope>NUCLEOTIDE SEQUENCE [LARGE SCALE GENOMIC DNA]</scope>
    <source>
        <strain evidence="3 4">DSM 43826</strain>
    </source>
</reference>
<gene>
    <name evidence="3" type="ORF">MCHLDSM_01668</name>
</gene>
<dbReference type="EMBL" id="JYNL01000015">
    <property type="protein sequence ID" value="KMO80704.1"/>
    <property type="molecule type" value="Genomic_DNA"/>
</dbReference>
<evidence type="ECO:0000256" key="2">
    <source>
        <dbReference type="RuleBase" id="RU362080"/>
    </source>
</evidence>
<dbReference type="Proteomes" id="UP000036513">
    <property type="component" value="Unassembled WGS sequence"/>
</dbReference>
<accession>A0A0J6WDV4</accession>
<dbReference type="InterPro" id="IPR036165">
    <property type="entry name" value="YefM-like_sf"/>
</dbReference>
<comment type="similarity">
    <text evidence="1 2">Belongs to the phD/YefM antitoxin family.</text>
</comment>
<dbReference type="SUPFAM" id="SSF143120">
    <property type="entry name" value="YefM-like"/>
    <property type="match status" value="1"/>
</dbReference>
<dbReference type="Gene3D" id="3.40.1620.10">
    <property type="entry name" value="YefM-like domain"/>
    <property type="match status" value="1"/>
</dbReference>
<dbReference type="RefSeq" id="WP_041321980.1">
    <property type="nucleotide sequence ID" value="NZ_JYNL01000015.1"/>
</dbReference>
<dbReference type="InterPro" id="IPR006442">
    <property type="entry name" value="Antitoxin_Phd/YefM"/>
</dbReference>
<protein>
    <recommendedName>
        <fullName evidence="2">Antitoxin</fullName>
    </recommendedName>
</protein>
<organism evidence="3 4">
    <name type="scientific">Mycolicibacterium chlorophenolicum</name>
    <dbReference type="NCBI Taxonomy" id="37916"/>
    <lineage>
        <taxon>Bacteria</taxon>
        <taxon>Bacillati</taxon>
        <taxon>Actinomycetota</taxon>
        <taxon>Actinomycetes</taxon>
        <taxon>Mycobacteriales</taxon>
        <taxon>Mycobacteriaceae</taxon>
        <taxon>Mycolicibacterium</taxon>
    </lineage>
</organism>
<dbReference type="NCBIfam" id="TIGR01552">
    <property type="entry name" value="phd_fam"/>
    <property type="match status" value="1"/>
</dbReference>
<dbReference type="PATRIC" id="fig|37916.4.peg.1567"/>
<evidence type="ECO:0000313" key="3">
    <source>
        <dbReference type="EMBL" id="KMO80704.1"/>
    </source>
</evidence>
<evidence type="ECO:0000313" key="4">
    <source>
        <dbReference type="Proteomes" id="UP000036513"/>
    </source>
</evidence>
<keyword evidence="4" id="KW-1185">Reference proteome</keyword>
<comment type="function">
    <text evidence="2">Antitoxin component of a type II toxin-antitoxin (TA) system.</text>
</comment>
<dbReference type="Pfam" id="PF02604">
    <property type="entry name" value="PhdYeFM_antitox"/>
    <property type="match status" value="1"/>
</dbReference>
<name>A0A0J6WDV4_9MYCO</name>